<evidence type="ECO:0000256" key="3">
    <source>
        <dbReference type="ARBA" id="ARBA00022801"/>
    </source>
</evidence>
<evidence type="ECO:0000256" key="1">
    <source>
        <dbReference type="ARBA" id="ARBA00005234"/>
    </source>
</evidence>
<keyword evidence="4" id="KW-0788">Thiol protease</keyword>
<comment type="caution">
    <text evidence="7">The sequence shown here is derived from an EMBL/GenBank/DDBJ whole genome shotgun (WGS) entry which is preliminary data.</text>
</comment>
<sequence>MEFFSRLWSRRKSPDVPSQNPDVSDQPFSLAAFSPFRAPPPHEREHAGGLLEIPGAFPHSRSPSPVPSTQPAQSERAENDLPVSEFGRMDLESMDVDLSTFPQLRTDLGTHLHPRPVRSLPSSLKPTRFATPVSRREPSVASNNAASTQTMLIEDPWDEQFKRYERNPFGLPVSAVQLVTPTKPIPPGRVSSLFAKEWDAHKKLKLSLEEELRPGGYSLRAKRAVAKSLAGDDLMATDIATCVKPLAWLNDEIINSYLGIIIQYLSQSAGNAEPAEAPRFHAFNTFFYTTLRQKGYDGVRRWAKRAKINGESLLGVDMVFVPVHESSHWTLMVIRPADRTIEYFDSLGSRGKRQVGIIKEWLRGELGASYVDDEWSVLPSVSSQQDNGSDCGVFLLTNAKAVALNIEPTAFGARDTSTLRKKIIAEIMNGGLHGEFDPVDKSGNVLL</sequence>
<proteinExistence type="inferred from homology"/>
<feature type="compositionally biased region" description="Polar residues" evidence="5">
    <location>
        <begin position="16"/>
        <end position="27"/>
    </location>
</feature>
<evidence type="ECO:0000256" key="4">
    <source>
        <dbReference type="ARBA" id="ARBA00022807"/>
    </source>
</evidence>
<comment type="similarity">
    <text evidence="1">Belongs to the peptidase C48 family.</text>
</comment>
<evidence type="ECO:0000259" key="6">
    <source>
        <dbReference type="PROSITE" id="PS50600"/>
    </source>
</evidence>
<feature type="region of interest" description="Disordered" evidence="5">
    <location>
        <begin position="1"/>
        <end position="79"/>
    </location>
</feature>
<evidence type="ECO:0000256" key="5">
    <source>
        <dbReference type="SAM" id="MobiDB-lite"/>
    </source>
</evidence>
<feature type="domain" description="Ubiquitin-like protease family profile" evidence="6">
    <location>
        <begin position="232"/>
        <end position="402"/>
    </location>
</feature>
<organism evidence="7 8">
    <name type="scientific">Penicillium chermesinum</name>
    <dbReference type="NCBI Taxonomy" id="63820"/>
    <lineage>
        <taxon>Eukaryota</taxon>
        <taxon>Fungi</taxon>
        <taxon>Dikarya</taxon>
        <taxon>Ascomycota</taxon>
        <taxon>Pezizomycotina</taxon>
        <taxon>Eurotiomycetes</taxon>
        <taxon>Eurotiomycetidae</taxon>
        <taxon>Eurotiales</taxon>
        <taxon>Aspergillaceae</taxon>
        <taxon>Penicillium</taxon>
    </lineage>
</organism>
<dbReference type="AlphaFoldDB" id="A0A9W9PJJ6"/>
<dbReference type="GeneID" id="83198015"/>
<dbReference type="PROSITE" id="PS50600">
    <property type="entry name" value="ULP_PROTEASE"/>
    <property type="match status" value="1"/>
</dbReference>
<feature type="compositionally biased region" description="Polar residues" evidence="5">
    <location>
        <begin position="61"/>
        <end position="73"/>
    </location>
</feature>
<evidence type="ECO:0000313" key="7">
    <source>
        <dbReference type="EMBL" id="KAJ5246432.1"/>
    </source>
</evidence>
<dbReference type="GO" id="GO:0016926">
    <property type="term" value="P:protein desumoylation"/>
    <property type="evidence" value="ECO:0007669"/>
    <property type="project" value="TreeGrafter"/>
</dbReference>
<dbReference type="OrthoDB" id="1939479at2759"/>
<dbReference type="Gene3D" id="3.40.395.10">
    <property type="entry name" value="Adenoviral Proteinase, Chain A"/>
    <property type="match status" value="1"/>
</dbReference>
<protein>
    <recommendedName>
        <fullName evidence="6">Ubiquitin-like protease family profile domain-containing protein</fullName>
    </recommendedName>
</protein>
<dbReference type="PANTHER" id="PTHR12606:SF141">
    <property type="entry name" value="GH15225P-RELATED"/>
    <property type="match status" value="1"/>
</dbReference>
<dbReference type="RefSeq" id="XP_058333853.1">
    <property type="nucleotide sequence ID" value="XM_058470712.1"/>
</dbReference>
<evidence type="ECO:0000313" key="8">
    <source>
        <dbReference type="Proteomes" id="UP001150941"/>
    </source>
</evidence>
<name>A0A9W9PJJ6_9EURO</name>
<feature type="region of interest" description="Disordered" evidence="5">
    <location>
        <begin position="110"/>
        <end position="145"/>
    </location>
</feature>
<dbReference type="InterPro" id="IPR003653">
    <property type="entry name" value="Peptidase_C48_C"/>
</dbReference>
<dbReference type="GO" id="GO:0005634">
    <property type="term" value="C:nucleus"/>
    <property type="evidence" value="ECO:0007669"/>
    <property type="project" value="TreeGrafter"/>
</dbReference>
<keyword evidence="2" id="KW-0645">Protease</keyword>
<dbReference type="EMBL" id="JAPQKS010000002">
    <property type="protein sequence ID" value="KAJ5246432.1"/>
    <property type="molecule type" value="Genomic_DNA"/>
</dbReference>
<keyword evidence="3" id="KW-0378">Hydrolase</keyword>
<dbReference type="Proteomes" id="UP001150941">
    <property type="component" value="Unassembled WGS sequence"/>
</dbReference>
<reference evidence="7" key="2">
    <citation type="journal article" date="2023" name="IMA Fungus">
        <title>Comparative genomic study of the Penicillium genus elucidates a diverse pangenome and 15 lateral gene transfer events.</title>
        <authorList>
            <person name="Petersen C."/>
            <person name="Sorensen T."/>
            <person name="Nielsen M.R."/>
            <person name="Sondergaard T.E."/>
            <person name="Sorensen J.L."/>
            <person name="Fitzpatrick D.A."/>
            <person name="Frisvad J.C."/>
            <person name="Nielsen K.L."/>
        </authorList>
    </citation>
    <scope>NUCLEOTIDE SEQUENCE</scope>
    <source>
        <strain evidence="7">IBT 19713</strain>
    </source>
</reference>
<dbReference type="InterPro" id="IPR038765">
    <property type="entry name" value="Papain-like_cys_pep_sf"/>
</dbReference>
<accession>A0A9W9PJJ6</accession>
<dbReference type="SUPFAM" id="SSF54001">
    <property type="entry name" value="Cysteine proteinases"/>
    <property type="match status" value="1"/>
</dbReference>
<gene>
    <name evidence="7" type="ORF">N7468_001415</name>
</gene>
<dbReference type="GO" id="GO:0006508">
    <property type="term" value="P:proteolysis"/>
    <property type="evidence" value="ECO:0007669"/>
    <property type="project" value="UniProtKB-KW"/>
</dbReference>
<dbReference type="Pfam" id="PF02902">
    <property type="entry name" value="Peptidase_C48"/>
    <property type="match status" value="1"/>
</dbReference>
<dbReference type="PANTHER" id="PTHR12606">
    <property type="entry name" value="SENTRIN/SUMO-SPECIFIC PROTEASE"/>
    <property type="match status" value="1"/>
</dbReference>
<dbReference type="GO" id="GO:0016929">
    <property type="term" value="F:deSUMOylase activity"/>
    <property type="evidence" value="ECO:0007669"/>
    <property type="project" value="TreeGrafter"/>
</dbReference>
<reference evidence="7" key="1">
    <citation type="submission" date="2022-11" db="EMBL/GenBank/DDBJ databases">
        <authorList>
            <person name="Petersen C."/>
        </authorList>
    </citation>
    <scope>NUCLEOTIDE SEQUENCE</scope>
    <source>
        <strain evidence="7">IBT 19713</strain>
    </source>
</reference>
<keyword evidence="8" id="KW-1185">Reference proteome</keyword>
<evidence type="ECO:0000256" key="2">
    <source>
        <dbReference type="ARBA" id="ARBA00022670"/>
    </source>
</evidence>